<feature type="chain" id="PRO_5046476370" description="Major facilitator superfamily (MFS) profile domain-containing protein" evidence="6">
    <location>
        <begin position="23"/>
        <end position="91"/>
    </location>
</feature>
<dbReference type="RefSeq" id="WP_344994617.1">
    <property type="nucleotide sequence ID" value="NZ_BAAAXV010000008.1"/>
</dbReference>
<evidence type="ECO:0000313" key="9">
    <source>
        <dbReference type="Proteomes" id="UP001589532"/>
    </source>
</evidence>
<reference evidence="8 9" key="1">
    <citation type="submission" date="2024-09" db="EMBL/GenBank/DDBJ databases">
        <authorList>
            <person name="Sun Q."/>
            <person name="Mori K."/>
        </authorList>
    </citation>
    <scope>NUCLEOTIDE SEQUENCE [LARGE SCALE GENOMIC DNA]</scope>
    <source>
        <strain evidence="8 9">JCM 3143</strain>
    </source>
</reference>
<evidence type="ECO:0000256" key="3">
    <source>
        <dbReference type="ARBA" id="ARBA00022989"/>
    </source>
</evidence>
<feature type="domain" description="Major facilitator superfamily (MFS) profile" evidence="7">
    <location>
        <begin position="1"/>
        <end position="86"/>
    </location>
</feature>
<dbReference type="SUPFAM" id="SSF103473">
    <property type="entry name" value="MFS general substrate transporter"/>
    <property type="match status" value="1"/>
</dbReference>
<accession>A0ABV5S152</accession>
<name>A0ABV5S152_9ACTN</name>
<keyword evidence="6" id="KW-0732">Signal</keyword>
<proteinExistence type="predicted"/>
<dbReference type="PROSITE" id="PS50850">
    <property type="entry name" value="MFS"/>
    <property type="match status" value="1"/>
</dbReference>
<gene>
    <name evidence="8" type="ORF">ACFFSA_19925</name>
</gene>
<keyword evidence="9" id="KW-1185">Reference proteome</keyword>
<dbReference type="EMBL" id="JBHMBW010000015">
    <property type="protein sequence ID" value="MFB9625363.1"/>
    <property type="molecule type" value="Genomic_DNA"/>
</dbReference>
<evidence type="ECO:0000256" key="1">
    <source>
        <dbReference type="ARBA" id="ARBA00004651"/>
    </source>
</evidence>
<comment type="subcellular location">
    <subcellularLocation>
        <location evidence="1">Cell membrane</location>
        <topology evidence="1">Multi-pass membrane protein</topology>
    </subcellularLocation>
</comment>
<evidence type="ECO:0000313" key="8">
    <source>
        <dbReference type="EMBL" id="MFB9625363.1"/>
    </source>
</evidence>
<evidence type="ECO:0000256" key="2">
    <source>
        <dbReference type="ARBA" id="ARBA00022692"/>
    </source>
</evidence>
<comment type="caution">
    <text evidence="8">The sequence shown here is derived from an EMBL/GenBank/DDBJ whole genome shotgun (WGS) entry which is preliminary data.</text>
</comment>
<dbReference type="InterPro" id="IPR020846">
    <property type="entry name" value="MFS_dom"/>
</dbReference>
<evidence type="ECO:0000256" key="6">
    <source>
        <dbReference type="SAM" id="SignalP"/>
    </source>
</evidence>
<dbReference type="InterPro" id="IPR036259">
    <property type="entry name" value="MFS_trans_sf"/>
</dbReference>
<dbReference type="Proteomes" id="UP001589532">
    <property type="component" value="Unassembled WGS sequence"/>
</dbReference>
<evidence type="ECO:0000259" key="7">
    <source>
        <dbReference type="PROSITE" id="PS50850"/>
    </source>
</evidence>
<sequence>MMVVLGLGAGMLMQLVTLVAQNSVPAADVGVASGAGPFLRQLGGVTGVTMTGALYEVGSIQTAFTALTVIAVAAVVVAALIMEIPLRVTTG</sequence>
<feature type="signal peptide" evidence="6">
    <location>
        <begin position="1"/>
        <end position="22"/>
    </location>
</feature>
<keyword evidence="2 5" id="KW-0812">Transmembrane</keyword>
<keyword evidence="3 5" id="KW-1133">Transmembrane helix</keyword>
<evidence type="ECO:0000256" key="5">
    <source>
        <dbReference type="SAM" id="Phobius"/>
    </source>
</evidence>
<dbReference type="Gene3D" id="1.20.1250.20">
    <property type="entry name" value="MFS general substrate transporter like domains"/>
    <property type="match status" value="1"/>
</dbReference>
<evidence type="ECO:0000256" key="4">
    <source>
        <dbReference type="ARBA" id="ARBA00023136"/>
    </source>
</evidence>
<keyword evidence="4 5" id="KW-0472">Membrane</keyword>
<organism evidence="8 9">
    <name type="scientific">Nonomuraea helvata</name>
    <dbReference type="NCBI Taxonomy" id="37484"/>
    <lineage>
        <taxon>Bacteria</taxon>
        <taxon>Bacillati</taxon>
        <taxon>Actinomycetota</taxon>
        <taxon>Actinomycetes</taxon>
        <taxon>Streptosporangiales</taxon>
        <taxon>Streptosporangiaceae</taxon>
        <taxon>Nonomuraea</taxon>
    </lineage>
</organism>
<feature type="transmembrane region" description="Helical" evidence="5">
    <location>
        <begin position="60"/>
        <end position="82"/>
    </location>
</feature>
<protein>
    <recommendedName>
        <fullName evidence="7">Major facilitator superfamily (MFS) profile domain-containing protein</fullName>
    </recommendedName>
</protein>